<gene>
    <name evidence="2 4" type="ORF">LOAG_02680</name>
</gene>
<evidence type="ECO:0000313" key="4">
    <source>
        <dbReference type="WBParaSite" id="EN70_11388"/>
    </source>
</evidence>
<dbReference type="STRING" id="7209.A0A1I7V9T0"/>
<dbReference type="FunCoup" id="A0A1I7V9T0">
    <property type="interactions" value="16"/>
</dbReference>
<proteinExistence type="predicted"/>
<dbReference type="CTD" id="9940065"/>
<organism evidence="3 4">
    <name type="scientific">Loa loa</name>
    <name type="common">Eye worm</name>
    <name type="synonym">Filaria loa</name>
    <dbReference type="NCBI Taxonomy" id="7209"/>
    <lineage>
        <taxon>Eukaryota</taxon>
        <taxon>Metazoa</taxon>
        <taxon>Ecdysozoa</taxon>
        <taxon>Nematoda</taxon>
        <taxon>Chromadorea</taxon>
        <taxon>Rhabditida</taxon>
        <taxon>Spirurina</taxon>
        <taxon>Spiruromorpha</taxon>
        <taxon>Filarioidea</taxon>
        <taxon>Onchocercidae</taxon>
        <taxon>Loa</taxon>
    </lineage>
</organism>
<dbReference type="PANTHER" id="PTHR28596:SF1">
    <property type="entry name" value="BBSOME-INTERACTING PROTEIN 1"/>
    <property type="match status" value="1"/>
</dbReference>
<dbReference type="GO" id="GO:0034464">
    <property type="term" value="C:BBSome"/>
    <property type="evidence" value="ECO:0007669"/>
    <property type="project" value="InterPro"/>
</dbReference>
<dbReference type="OrthoDB" id="2154978at2759"/>
<dbReference type="GO" id="GO:0097500">
    <property type="term" value="P:receptor localization to non-motile cilium"/>
    <property type="evidence" value="ECO:0007669"/>
    <property type="project" value="TreeGrafter"/>
</dbReference>
<dbReference type="WBParaSite" id="EN70_11388">
    <property type="protein sequence ID" value="EN70_11388"/>
    <property type="gene ID" value="EN70_11388"/>
</dbReference>
<evidence type="ECO:0000313" key="3">
    <source>
        <dbReference type="Proteomes" id="UP000095285"/>
    </source>
</evidence>
<dbReference type="Pfam" id="PF14777">
    <property type="entry name" value="BBIP10"/>
    <property type="match status" value="1"/>
</dbReference>
<dbReference type="Proteomes" id="UP000095285">
    <property type="component" value="Unassembled WGS sequence"/>
</dbReference>
<evidence type="ECO:0000313" key="2">
    <source>
        <dbReference type="EMBL" id="EFO25809.1"/>
    </source>
</evidence>
<dbReference type="KEGG" id="loa:LOAG_02680"/>
<dbReference type="InterPro" id="IPR028233">
    <property type="entry name" value="BBIP10"/>
</dbReference>
<protein>
    <submittedName>
        <fullName evidence="4">BBSome-interacting protein 1</fullName>
    </submittedName>
</protein>
<dbReference type="RefSeq" id="XP_003138265.1">
    <property type="nucleotide sequence ID" value="XM_003138217.1"/>
</dbReference>
<accession>A0A1S0U5Y8</accession>
<dbReference type="eggNOG" id="ENOG502SDMB">
    <property type="taxonomic scope" value="Eukaryota"/>
</dbReference>
<reference evidence="4" key="2">
    <citation type="submission" date="2016-11" db="UniProtKB">
        <authorList>
            <consortium name="WormBaseParasite"/>
        </authorList>
    </citation>
    <scope>IDENTIFICATION</scope>
</reference>
<sequence length="97" mass="11139">MSSELKEILNARNGLLFCEEELSPVFCKPKLIPLKSVTLEKLEKMQSEAMEMMKKKGKNNNETPRKENTEYTPSKFEGSTADIWTAEEDYETTTKTV</sequence>
<dbReference type="GO" id="GO:0060271">
    <property type="term" value="P:cilium assembly"/>
    <property type="evidence" value="ECO:0007669"/>
    <property type="project" value="InterPro"/>
</dbReference>
<evidence type="ECO:0000256" key="1">
    <source>
        <dbReference type="SAM" id="MobiDB-lite"/>
    </source>
</evidence>
<reference evidence="2 3" key="1">
    <citation type="submission" date="2012-04" db="EMBL/GenBank/DDBJ databases">
        <title>The Genome Sequence of Loa loa.</title>
        <authorList>
            <consortium name="The Broad Institute Genome Sequencing Platform"/>
            <consortium name="Broad Institute Genome Sequencing Center for Infectious Disease"/>
            <person name="Nutman T.B."/>
            <person name="Fink D.L."/>
            <person name="Russ C."/>
            <person name="Young S."/>
            <person name="Zeng Q."/>
            <person name="Gargeya S."/>
            <person name="Alvarado L."/>
            <person name="Berlin A."/>
            <person name="Chapman S.B."/>
            <person name="Chen Z."/>
            <person name="Freedman E."/>
            <person name="Gellesch M."/>
            <person name="Goldberg J."/>
            <person name="Griggs A."/>
            <person name="Gujja S."/>
            <person name="Heilman E.R."/>
            <person name="Heiman D."/>
            <person name="Howarth C."/>
            <person name="Mehta T."/>
            <person name="Neiman D."/>
            <person name="Pearson M."/>
            <person name="Roberts A."/>
            <person name="Saif S."/>
            <person name="Shea T."/>
            <person name="Shenoy N."/>
            <person name="Sisk P."/>
            <person name="Stolte C."/>
            <person name="Sykes S."/>
            <person name="White J."/>
            <person name="Yandava C."/>
            <person name="Haas B."/>
            <person name="Henn M.R."/>
            <person name="Nusbaum C."/>
            <person name="Birren B."/>
        </authorList>
    </citation>
    <scope>NUCLEOTIDE SEQUENCE [LARGE SCALE GENOMIC DNA]</scope>
</reference>
<dbReference type="EMBL" id="JH712229">
    <property type="protein sequence ID" value="EFO25809.1"/>
    <property type="molecule type" value="Genomic_DNA"/>
</dbReference>
<accession>A0A1I7V9T0</accession>
<feature type="region of interest" description="Disordered" evidence="1">
    <location>
        <begin position="51"/>
        <end position="97"/>
    </location>
</feature>
<keyword evidence="3" id="KW-1185">Reference proteome</keyword>
<dbReference type="GeneID" id="9940065"/>
<dbReference type="OMA" id="DIADIWI"/>
<name>A0A1I7V9T0_LOALO</name>
<dbReference type="AlphaFoldDB" id="A0A1I7V9T0"/>
<dbReference type="PANTHER" id="PTHR28596">
    <property type="entry name" value="BBSOME-INTERACTING PROTEIN 1"/>
    <property type="match status" value="1"/>
</dbReference>